<dbReference type="Pfam" id="PF19030">
    <property type="entry name" value="TSP1_ADAMTS"/>
    <property type="match status" value="1"/>
</dbReference>
<gene>
    <name evidence="2" type="ORF">OCBIM_22036858mg</name>
</gene>
<dbReference type="SUPFAM" id="SSF82895">
    <property type="entry name" value="TSP-1 type 1 repeat"/>
    <property type="match status" value="2"/>
</dbReference>
<proteinExistence type="predicted"/>
<accession>A0A0L8I328</accession>
<feature type="transmembrane region" description="Helical" evidence="1">
    <location>
        <begin position="38"/>
        <end position="65"/>
    </location>
</feature>
<reference evidence="2" key="1">
    <citation type="submission" date="2015-07" db="EMBL/GenBank/DDBJ databases">
        <title>MeaNS - Measles Nucleotide Surveillance Program.</title>
        <authorList>
            <person name="Tran T."/>
            <person name="Druce J."/>
        </authorList>
    </citation>
    <scope>NUCLEOTIDE SEQUENCE</scope>
    <source>
        <strain evidence="2">UCB-OBI-ISO-001</strain>
        <tissue evidence="2">Gonad</tissue>
    </source>
</reference>
<dbReference type="STRING" id="37653.A0A0L8I328"/>
<dbReference type="AlphaFoldDB" id="A0A0L8I328"/>
<evidence type="ECO:0000313" key="2">
    <source>
        <dbReference type="EMBL" id="KOF95903.1"/>
    </source>
</evidence>
<keyword evidence="1" id="KW-0472">Membrane</keyword>
<dbReference type="InterPro" id="IPR000884">
    <property type="entry name" value="TSP1_rpt"/>
</dbReference>
<feature type="transmembrane region" description="Helical" evidence="1">
    <location>
        <begin position="101"/>
        <end position="134"/>
    </location>
</feature>
<evidence type="ECO:0000256" key="1">
    <source>
        <dbReference type="SAM" id="Phobius"/>
    </source>
</evidence>
<feature type="transmembrane region" description="Helical" evidence="1">
    <location>
        <begin position="71"/>
        <end position="94"/>
    </location>
</feature>
<dbReference type="InterPro" id="IPR036383">
    <property type="entry name" value="TSP1_rpt_sf"/>
</dbReference>
<keyword evidence="1" id="KW-1133">Transmembrane helix</keyword>
<dbReference type="EMBL" id="KQ416662">
    <property type="protein sequence ID" value="KOF95903.1"/>
    <property type="molecule type" value="Genomic_DNA"/>
</dbReference>
<keyword evidence="1" id="KW-0812">Transmembrane</keyword>
<name>A0A0L8I328_OCTBM</name>
<protein>
    <recommendedName>
        <fullName evidence="3">Spondin-like TSP1 domain-containing protein</fullName>
    </recommendedName>
</protein>
<feature type="non-terminal residue" evidence="2">
    <location>
        <position position="284"/>
    </location>
</feature>
<dbReference type="PROSITE" id="PS50092">
    <property type="entry name" value="TSP1"/>
    <property type="match status" value="1"/>
</dbReference>
<dbReference type="Gene3D" id="2.20.100.10">
    <property type="entry name" value="Thrombospondin type-1 (TSP1) repeat"/>
    <property type="match status" value="1"/>
</dbReference>
<organism evidence="2">
    <name type="scientific">Octopus bimaculoides</name>
    <name type="common">California two-spotted octopus</name>
    <dbReference type="NCBI Taxonomy" id="37653"/>
    <lineage>
        <taxon>Eukaryota</taxon>
        <taxon>Metazoa</taxon>
        <taxon>Spiralia</taxon>
        <taxon>Lophotrochozoa</taxon>
        <taxon>Mollusca</taxon>
        <taxon>Cephalopoda</taxon>
        <taxon>Coleoidea</taxon>
        <taxon>Octopodiformes</taxon>
        <taxon>Octopoda</taxon>
        <taxon>Incirrata</taxon>
        <taxon>Octopodidae</taxon>
        <taxon>Octopus</taxon>
    </lineage>
</organism>
<sequence length="284" mass="32589">MWRTFPYQFMFMWLWHFQVKIGHFSYLSSTIHHSSSFIIVIIIIIIIIIITIIIIIIIITIIIIIIVVIVIIIIIVIIVVIIIIIIIIIVVIIIITIIIIIIVVIVIVIIIIVIIIIVIIIIVIIIIIIIIIIVNANRVVGVSTICNRIGYRMAENKWSICSSSCGTGMRIRALSCAKNKGTWYKMKKCINYHFDCYVKPRLSPKTTAEELEEERVKSSQTCIGSKCHGHWSAWTKCSSKCGNGLQTRIWVDNKRETDAKKPVFDKRFCVHWDKMCTPSFVPKH</sequence>
<dbReference type="Pfam" id="PF00090">
    <property type="entry name" value="TSP_1"/>
    <property type="match status" value="1"/>
</dbReference>
<evidence type="ECO:0008006" key="3">
    <source>
        <dbReference type="Google" id="ProtNLM"/>
    </source>
</evidence>